<feature type="signal peptide" evidence="5">
    <location>
        <begin position="1"/>
        <end position="23"/>
    </location>
</feature>
<keyword evidence="2" id="KW-0813">Transport</keyword>
<accession>A0ABS6EFS6</accession>
<gene>
    <name evidence="7" type="ORF">KQI86_06970</name>
</gene>
<dbReference type="InterPro" id="IPR007210">
    <property type="entry name" value="ABC_Gly_betaine_transp_sub-bd"/>
</dbReference>
<reference evidence="7 8" key="1">
    <citation type="submission" date="2021-06" db="EMBL/GenBank/DDBJ databases">
        <authorList>
            <person name="Sun Q."/>
            <person name="Li D."/>
        </authorList>
    </citation>
    <scope>NUCLEOTIDE SEQUENCE [LARGE SCALE GENOMIC DNA]</scope>
    <source>
        <strain evidence="7 8">MSJ-11</strain>
    </source>
</reference>
<evidence type="ECO:0000256" key="5">
    <source>
        <dbReference type="SAM" id="SignalP"/>
    </source>
</evidence>
<evidence type="ECO:0000256" key="4">
    <source>
        <dbReference type="ARBA" id="ARBA00023136"/>
    </source>
</evidence>
<evidence type="ECO:0000313" key="7">
    <source>
        <dbReference type="EMBL" id="MBU5484068.1"/>
    </source>
</evidence>
<comment type="subcellular location">
    <subcellularLocation>
        <location evidence="1">Cell membrane</location>
    </subcellularLocation>
</comment>
<dbReference type="RefSeq" id="WP_216438562.1">
    <property type="nucleotide sequence ID" value="NZ_JAHLQF010000002.1"/>
</dbReference>
<feature type="chain" id="PRO_5046154567" evidence="5">
    <location>
        <begin position="24"/>
        <end position="302"/>
    </location>
</feature>
<name>A0ABS6EFS6_9CLOT</name>
<comment type="caution">
    <text evidence="7">The sequence shown here is derived from an EMBL/GenBank/DDBJ whole genome shotgun (WGS) entry which is preliminary data.</text>
</comment>
<evidence type="ECO:0000313" key="8">
    <source>
        <dbReference type="Proteomes" id="UP000726170"/>
    </source>
</evidence>
<dbReference type="PANTHER" id="PTHR47737:SF1">
    <property type="entry name" value="GLYCINE BETAINE_PROLINE BETAINE TRANSPORT SYSTEM PERMEASE PROTEIN PROW"/>
    <property type="match status" value="1"/>
</dbReference>
<keyword evidence="3" id="KW-1003">Cell membrane</keyword>
<dbReference type="Pfam" id="PF04069">
    <property type="entry name" value="OpuAC"/>
    <property type="match status" value="2"/>
</dbReference>
<protein>
    <submittedName>
        <fullName evidence="7">Glycine/betaine ABC transporter</fullName>
    </submittedName>
</protein>
<feature type="domain" description="ABC-type glycine betaine transport system substrate-binding" evidence="6">
    <location>
        <begin position="201"/>
        <end position="302"/>
    </location>
</feature>
<proteinExistence type="predicted"/>
<evidence type="ECO:0000256" key="3">
    <source>
        <dbReference type="ARBA" id="ARBA00022475"/>
    </source>
</evidence>
<keyword evidence="8" id="KW-1185">Reference proteome</keyword>
<dbReference type="PROSITE" id="PS51257">
    <property type="entry name" value="PROKAR_LIPOPROTEIN"/>
    <property type="match status" value="1"/>
</dbReference>
<keyword evidence="4" id="KW-0472">Membrane</keyword>
<dbReference type="Proteomes" id="UP000726170">
    <property type="component" value="Unassembled WGS sequence"/>
</dbReference>
<dbReference type="EMBL" id="JAHLQF010000002">
    <property type="protein sequence ID" value="MBU5484068.1"/>
    <property type="molecule type" value="Genomic_DNA"/>
</dbReference>
<organism evidence="7 8">
    <name type="scientific">Clostridium mobile</name>
    <dbReference type="NCBI Taxonomy" id="2841512"/>
    <lineage>
        <taxon>Bacteria</taxon>
        <taxon>Bacillati</taxon>
        <taxon>Bacillota</taxon>
        <taxon>Clostridia</taxon>
        <taxon>Eubacteriales</taxon>
        <taxon>Clostridiaceae</taxon>
        <taxon>Clostridium</taxon>
    </lineage>
</organism>
<feature type="domain" description="ABC-type glycine betaine transport system substrate-binding" evidence="6">
    <location>
        <begin position="41"/>
        <end position="181"/>
    </location>
</feature>
<evidence type="ECO:0000256" key="1">
    <source>
        <dbReference type="ARBA" id="ARBA00004236"/>
    </source>
</evidence>
<evidence type="ECO:0000256" key="2">
    <source>
        <dbReference type="ARBA" id="ARBA00022448"/>
    </source>
</evidence>
<dbReference type="PANTHER" id="PTHR47737">
    <property type="entry name" value="GLYCINE BETAINE/PROLINE BETAINE TRANSPORT SYSTEM PERMEASE PROTEIN PROW"/>
    <property type="match status" value="1"/>
</dbReference>
<evidence type="ECO:0000259" key="6">
    <source>
        <dbReference type="Pfam" id="PF04069"/>
    </source>
</evidence>
<keyword evidence="5" id="KW-0732">Signal</keyword>
<sequence length="302" mass="32901">MIKNKWKKLGVVVCATLALTAVGCDSDNGESAATNGNGEKTLAQKLDYKITGIDAGAGVVQAAEKAVKDYGLDFKVQTSSGAAMTQALGDAIENKEPIIITAWTPHWKFAKYDLKYLKDPKNSFGGEEKIHTIARLKLKEDMPNAYKILDQFHWTAEDMESVMLKVNEGANVEEVAAQWIKDNQDKVKEWTKGAEKVNGEKIKLAYVAWDSEIASTNVIGKVLKDMGYDVTLTQVEAGPMWAAIASGDADAIVAAWLPGTHEKYMADYKDQVEDLGPNLEGAKIGLAVPSYVEIDSIEDLAK</sequence>